<evidence type="ECO:0000256" key="4">
    <source>
        <dbReference type="ARBA" id="ARBA00022840"/>
    </source>
</evidence>
<dbReference type="SUPFAM" id="SSF48163">
    <property type="entry name" value="An anticodon-binding domain of class I aminoacyl-tRNA synthetases"/>
    <property type="match status" value="1"/>
</dbReference>
<dbReference type="PANTHER" id="PTHR43311">
    <property type="entry name" value="GLUTAMATE--TRNA LIGASE"/>
    <property type="match status" value="1"/>
</dbReference>
<organism evidence="10 11">
    <name type="scientific">Mya arenaria</name>
    <name type="common">Soft-shell clam</name>
    <dbReference type="NCBI Taxonomy" id="6604"/>
    <lineage>
        <taxon>Eukaryota</taxon>
        <taxon>Metazoa</taxon>
        <taxon>Spiralia</taxon>
        <taxon>Lophotrochozoa</taxon>
        <taxon>Mollusca</taxon>
        <taxon>Bivalvia</taxon>
        <taxon>Autobranchia</taxon>
        <taxon>Heteroconchia</taxon>
        <taxon>Euheterodonta</taxon>
        <taxon>Imparidentia</taxon>
        <taxon>Neoheterodontei</taxon>
        <taxon>Myida</taxon>
        <taxon>Myoidea</taxon>
        <taxon>Myidae</taxon>
        <taxon>Mya</taxon>
    </lineage>
</organism>
<dbReference type="InterPro" id="IPR000924">
    <property type="entry name" value="Glu/Gln-tRNA-synth"/>
</dbReference>
<dbReference type="InterPro" id="IPR008925">
    <property type="entry name" value="aa_tRNA-synth_I_cd-bd_sf"/>
</dbReference>
<dbReference type="InterPro" id="IPR020751">
    <property type="entry name" value="aa-tRNA-synth_I_codon-bd_sub2"/>
</dbReference>
<dbReference type="InterPro" id="IPR045462">
    <property type="entry name" value="aa-tRNA-synth_I_cd-bd"/>
</dbReference>
<dbReference type="EMBL" id="CP111026">
    <property type="protein sequence ID" value="WAR28144.1"/>
    <property type="molecule type" value="Genomic_DNA"/>
</dbReference>
<keyword evidence="3 7" id="KW-0547">Nucleotide-binding</keyword>
<dbReference type="PROSITE" id="PS00178">
    <property type="entry name" value="AA_TRNA_LIGASE_I"/>
    <property type="match status" value="1"/>
</dbReference>
<feature type="domain" description="Glutamyl/glutaminyl-tRNA synthetase class Ib catalytic" evidence="8">
    <location>
        <begin position="19"/>
        <end position="231"/>
    </location>
</feature>
<dbReference type="PANTHER" id="PTHR43311:SF2">
    <property type="entry name" value="GLUTAMATE--TRNA LIGASE, MITOCHONDRIAL-RELATED"/>
    <property type="match status" value="1"/>
</dbReference>
<evidence type="ECO:0000259" key="8">
    <source>
        <dbReference type="Pfam" id="PF00749"/>
    </source>
</evidence>
<proteinExistence type="inferred from homology"/>
<dbReference type="SUPFAM" id="SSF52374">
    <property type="entry name" value="Nucleotidylyl transferase"/>
    <property type="match status" value="1"/>
</dbReference>
<evidence type="ECO:0000256" key="2">
    <source>
        <dbReference type="ARBA" id="ARBA00022598"/>
    </source>
</evidence>
<dbReference type="Gene3D" id="1.10.10.350">
    <property type="match status" value="1"/>
</dbReference>
<evidence type="ECO:0000313" key="11">
    <source>
        <dbReference type="Proteomes" id="UP001164746"/>
    </source>
</evidence>
<evidence type="ECO:0000256" key="3">
    <source>
        <dbReference type="ARBA" id="ARBA00022741"/>
    </source>
</evidence>
<evidence type="ECO:0000256" key="6">
    <source>
        <dbReference type="ARBA" id="ARBA00023146"/>
    </source>
</evidence>
<evidence type="ECO:0000313" key="10">
    <source>
        <dbReference type="EMBL" id="WAR28144.1"/>
    </source>
</evidence>
<keyword evidence="5 7" id="KW-0648">Protein biosynthesis</keyword>
<keyword evidence="11" id="KW-1185">Reference proteome</keyword>
<dbReference type="InterPro" id="IPR020058">
    <property type="entry name" value="Glu/Gln-tRNA-synth_Ib_cat-dom"/>
</dbReference>
<keyword evidence="2 7" id="KW-0436">Ligase</keyword>
<protein>
    <submittedName>
        <fullName evidence="10">SYEM-like protein</fullName>
    </submittedName>
</protein>
<dbReference type="InterPro" id="IPR001412">
    <property type="entry name" value="aa-tRNA-synth_I_CS"/>
</dbReference>
<dbReference type="Gene3D" id="3.40.50.620">
    <property type="entry name" value="HUPs"/>
    <property type="match status" value="1"/>
</dbReference>
<name>A0ABY7G4C5_MYAAR</name>
<gene>
    <name evidence="10" type="ORF">MAR_013848</name>
</gene>
<keyword evidence="4 7" id="KW-0067">ATP-binding</keyword>
<comment type="similarity">
    <text evidence="1">Belongs to the class-I aminoacyl-tRNA synthetase family. Glutamate--tRNA ligase type 1 subfamily.</text>
</comment>
<reference evidence="10" key="1">
    <citation type="submission" date="2022-11" db="EMBL/GenBank/DDBJ databases">
        <title>Centuries of genome instability and evolution in soft-shell clam transmissible cancer (bioRxiv).</title>
        <authorList>
            <person name="Hart S.F.M."/>
            <person name="Yonemitsu M.A."/>
            <person name="Giersch R.M."/>
            <person name="Beal B.F."/>
            <person name="Arriagada G."/>
            <person name="Davis B.W."/>
            <person name="Ostrander E.A."/>
            <person name="Goff S.P."/>
            <person name="Metzger M.J."/>
        </authorList>
    </citation>
    <scope>NUCLEOTIDE SEQUENCE</scope>
    <source>
        <strain evidence="10">MELC-2E11</strain>
        <tissue evidence="10">Siphon/mantle</tissue>
    </source>
</reference>
<evidence type="ECO:0000256" key="5">
    <source>
        <dbReference type="ARBA" id="ARBA00022917"/>
    </source>
</evidence>
<dbReference type="InterPro" id="IPR049940">
    <property type="entry name" value="GluQ/Sye"/>
</dbReference>
<evidence type="ECO:0000256" key="1">
    <source>
        <dbReference type="ARBA" id="ARBA00007894"/>
    </source>
</evidence>
<keyword evidence="6 7" id="KW-0030">Aminoacyl-tRNA synthetase</keyword>
<dbReference type="InterPro" id="IPR014729">
    <property type="entry name" value="Rossmann-like_a/b/a_fold"/>
</dbReference>
<dbReference type="PRINTS" id="PR00987">
    <property type="entry name" value="TRNASYNTHGLU"/>
</dbReference>
<feature type="domain" description="Aminoacyl-tRNA synthetase class I anticodon-binding" evidence="9">
    <location>
        <begin position="283"/>
        <end position="398"/>
    </location>
</feature>
<dbReference type="Pfam" id="PF19269">
    <property type="entry name" value="Anticodon_2"/>
    <property type="match status" value="1"/>
</dbReference>
<dbReference type="Pfam" id="PF00749">
    <property type="entry name" value="tRNA-synt_1c"/>
    <property type="match status" value="1"/>
</dbReference>
<dbReference type="Proteomes" id="UP001164746">
    <property type="component" value="Chromosome 15"/>
</dbReference>
<accession>A0ABY7G4C5</accession>
<evidence type="ECO:0000259" key="9">
    <source>
        <dbReference type="Pfam" id="PF19269"/>
    </source>
</evidence>
<evidence type="ECO:0000256" key="7">
    <source>
        <dbReference type="RuleBase" id="RU363037"/>
    </source>
</evidence>
<sequence>MALPMMKRKTNYGVSVDRMVRVRFAPSPTGMMHLGGLRTALFNYLFAKSNNGKFLLRIEDTDMTRKVDGATEKIEDVLNWAGLSRRIQLYQDSVEKLLNSGHCYHCFCTEKRLALLKKEAIRRQETPKYDNKCRDLTQQQVQDKLDKKVPYVTRFKYEAITEPWTDLVYGEIMDSSTEEAREGDFVVIKSDGFPTYHFANVVDDHHMQISHVLRGMEWSVSTPKHLQMYSADGTKLSKRQGDIHVESFKNQGIEPDALLNYLTTVNRGFSGPTDGKTLQELVQMEHRISSIQDLTDPLYEFIWITPTLKHLHHITRKTKNSVSVIEQTIHKLKGMTNFVDAEVKSILKCQCKELGMKTIQYMGIVRASLSEQTDGPPVSEMLEILGKQESLRRLEHALAALRTAS</sequence>